<protein>
    <submittedName>
        <fullName evidence="3">RNA-binding protein YlmH, contains S4-like domain</fullName>
    </submittedName>
</protein>
<evidence type="ECO:0000259" key="2">
    <source>
        <dbReference type="SMART" id="SM00363"/>
    </source>
</evidence>
<dbReference type="PROSITE" id="PS50889">
    <property type="entry name" value="S4"/>
    <property type="match status" value="1"/>
</dbReference>
<dbReference type="GO" id="GO:0003723">
    <property type="term" value="F:RNA binding"/>
    <property type="evidence" value="ECO:0007669"/>
    <property type="project" value="UniProtKB-KW"/>
</dbReference>
<organism evidence="3 4">
    <name type="scientific">Alteribacillus persepolensis</name>
    <dbReference type="NCBI Taxonomy" id="568899"/>
    <lineage>
        <taxon>Bacteria</taxon>
        <taxon>Bacillati</taxon>
        <taxon>Bacillota</taxon>
        <taxon>Bacilli</taxon>
        <taxon>Bacillales</taxon>
        <taxon>Bacillaceae</taxon>
        <taxon>Alteribacillus</taxon>
    </lineage>
</organism>
<dbReference type="InterPro" id="IPR002942">
    <property type="entry name" value="S4_RNA-bd"/>
</dbReference>
<dbReference type="AlphaFoldDB" id="A0A1G7YH54"/>
<dbReference type="OrthoDB" id="9812787at2"/>
<dbReference type="STRING" id="568899.SAMN05192534_101135"/>
<sequence>MSILVHFRKDEHAFVEQVLEWKEMVETRYERKLTDFLDPREQDILTSVIGKDDVVHVQFAGGQGGCERKRALLYPFYEQPALADFELALFEVSYPKKFVTIGHRDVLGSLMGLGLKRSKFGDIVEGDGLFQFVAAEDIRLFIEMNLSKIGSASVSVQPAPIEKMLFIDDNYEEIESTVSSFRLDVLIADMYRLSRSKVIPFIEKGRVKVNWKTIDQASFPLEPGDYVSVRGMGRRKFLHAGHKTKKGRYKIRYGKKQDP</sequence>
<name>A0A1G7YH54_9BACI</name>
<dbReference type="Gene3D" id="3.10.290.10">
    <property type="entry name" value="RNA-binding S4 domain"/>
    <property type="match status" value="1"/>
</dbReference>
<dbReference type="EMBL" id="FNDK01000001">
    <property type="protein sequence ID" value="SDG95636.1"/>
    <property type="molecule type" value="Genomic_DNA"/>
</dbReference>
<dbReference type="Gene3D" id="3.30.70.330">
    <property type="match status" value="1"/>
</dbReference>
<dbReference type="Gene3D" id="3.30.1370.160">
    <property type="match status" value="1"/>
</dbReference>
<evidence type="ECO:0000313" key="3">
    <source>
        <dbReference type="EMBL" id="SDG95636.1"/>
    </source>
</evidence>
<dbReference type="CDD" id="cd00165">
    <property type="entry name" value="S4"/>
    <property type="match status" value="1"/>
</dbReference>
<dbReference type="InterPro" id="IPR040591">
    <property type="entry name" value="RqcP2_RBD"/>
</dbReference>
<proteinExistence type="predicted"/>
<evidence type="ECO:0000313" key="4">
    <source>
        <dbReference type="Proteomes" id="UP000199163"/>
    </source>
</evidence>
<evidence type="ECO:0000256" key="1">
    <source>
        <dbReference type="PROSITE-ProRule" id="PRU00182"/>
    </source>
</evidence>
<dbReference type="Proteomes" id="UP000199163">
    <property type="component" value="Unassembled WGS sequence"/>
</dbReference>
<dbReference type="RefSeq" id="WP_091270249.1">
    <property type="nucleotide sequence ID" value="NZ_FNDK01000001.1"/>
</dbReference>
<dbReference type="InterPro" id="IPR012677">
    <property type="entry name" value="Nucleotide-bd_a/b_plait_sf"/>
</dbReference>
<keyword evidence="1" id="KW-0694">RNA-binding</keyword>
<reference evidence="4" key="1">
    <citation type="submission" date="2016-10" db="EMBL/GenBank/DDBJ databases">
        <authorList>
            <person name="Varghese N."/>
            <person name="Submissions S."/>
        </authorList>
    </citation>
    <scope>NUCLEOTIDE SEQUENCE [LARGE SCALE GENOMIC DNA]</scope>
    <source>
        <strain evidence="4">DSM 21632</strain>
    </source>
</reference>
<dbReference type="SUPFAM" id="SSF55174">
    <property type="entry name" value="Alpha-L RNA-binding motif"/>
    <property type="match status" value="1"/>
</dbReference>
<gene>
    <name evidence="3" type="ORF">SAMN05192534_101135</name>
</gene>
<dbReference type="PANTHER" id="PTHR13633">
    <property type="entry name" value="MITOCHONDRIAL TRANSCRIPTION RESCUE FACTOR 1"/>
    <property type="match status" value="1"/>
</dbReference>
<dbReference type="PANTHER" id="PTHR13633:SF3">
    <property type="entry name" value="MITOCHONDRIAL TRANSCRIPTION RESCUE FACTOR 1"/>
    <property type="match status" value="1"/>
</dbReference>
<dbReference type="SMART" id="SM00363">
    <property type="entry name" value="S4"/>
    <property type="match status" value="1"/>
</dbReference>
<dbReference type="Pfam" id="PF01479">
    <property type="entry name" value="S4"/>
    <property type="match status" value="1"/>
</dbReference>
<dbReference type="InterPro" id="IPR036986">
    <property type="entry name" value="S4_RNA-bd_sf"/>
</dbReference>
<keyword evidence="4" id="KW-1185">Reference proteome</keyword>
<accession>A0A1G7YH54</accession>
<dbReference type="Pfam" id="PF17774">
    <property type="entry name" value="YlmH_RBD"/>
    <property type="match status" value="1"/>
</dbReference>
<feature type="domain" description="RNA-binding S4" evidence="2">
    <location>
        <begin position="181"/>
        <end position="243"/>
    </location>
</feature>